<dbReference type="OrthoDB" id="5996503at2"/>
<reference evidence="4" key="1">
    <citation type="submission" date="2016-10" db="EMBL/GenBank/DDBJ databases">
        <authorList>
            <person name="Varghese N."/>
        </authorList>
    </citation>
    <scope>NUCLEOTIDE SEQUENCE [LARGE SCALE GENOMIC DNA]</scope>
    <source>
        <strain evidence="4">DSM 24868</strain>
    </source>
</reference>
<dbReference type="EMBL" id="FNZI01000002">
    <property type="protein sequence ID" value="SEJ22156.1"/>
    <property type="molecule type" value="Genomic_DNA"/>
</dbReference>
<keyword evidence="1" id="KW-0175">Coiled coil</keyword>
<sequence>MVRRVGRPGLIGTMARTAVISGTAQAVGGNMARRQNRKWAAKDQQAQAAEFEAQQQVYQQQQSQAQMAAMQAELAQLQQAQPAPQVTAAAAGGDDLMAKLGQLAQMKDAGVLSDAEFAAAKAKLLG</sequence>
<evidence type="ECO:0000259" key="2">
    <source>
        <dbReference type="Pfam" id="PF09851"/>
    </source>
</evidence>
<dbReference type="Pfam" id="PF09851">
    <property type="entry name" value="SHOCT"/>
    <property type="match status" value="1"/>
</dbReference>
<accession>A0A1H6X1Z6</accession>
<keyword evidence="4" id="KW-1185">Reference proteome</keyword>
<dbReference type="InterPro" id="IPR018649">
    <property type="entry name" value="SHOCT"/>
</dbReference>
<dbReference type="AlphaFoldDB" id="A0A1H6X1Z6"/>
<evidence type="ECO:0000313" key="4">
    <source>
        <dbReference type="Proteomes" id="UP000183315"/>
    </source>
</evidence>
<feature type="domain" description="SHOCT" evidence="2">
    <location>
        <begin position="99"/>
        <end position="125"/>
    </location>
</feature>
<evidence type="ECO:0000256" key="1">
    <source>
        <dbReference type="SAM" id="Coils"/>
    </source>
</evidence>
<proteinExistence type="predicted"/>
<feature type="coiled-coil region" evidence="1">
    <location>
        <begin position="41"/>
        <end position="80"/>
    </location>
</feature>
<gene>
    <name evidence="3" type="ORF">SAMN05421637_1209</name>
</gene>
<dbReference type="Proteomes" id="UP000183315">
    <property type="component" value="Unassembled WGS sequence"/>
</dbReference>
<dbReference type="RefSeq" id="WP_042213941.1">
    <property type="nucleotide sequence ID" value="NZ_BBLU01000005.1"/>
</dbReference>
<name>A0A1H6X1Z6_9MICO</name>
<organism evidence="3 4">
    <name type="scientific">Demequina mangrovi</name>
    <dbReference type="NCBI Taxonomy" id="1043493"/>
    <lineage>
        <taxon>Bacteria</taxon>
        <taxon>Bacillati</taxon>
        <taxon>Actinomycetota</taxon>
        <taxon>Actinomycetes</taxon>
        <taxon>Micrococcales</taxon>
        <taxon>Demequinaceae</taxon>
        <taxon>Demequina</taxon>
    </lineage>
</organism>
<protein>
    <submittedName>
        <fullName evidence="3">Short C-terminal domain-containing protein</fullName>
    </submittedName>
</protein>
<dbReference type="STRING" id="1043493.SAMN05421637_1209"/>
<evidence type="ECO:0000313" key="3">
    <source>
        <dbReference type="EMBL" id="SEJ22156.1"/>
    </source>
</evidence>